<evidence type="ECO:0000256" key="8">
    <source>
        <dbReference type="ARBA" id="ARBA00039202"/>
    </source>
</evidence>
<proteinExistence type="inferred from homology"/>
<evidence type="ECO:0000256" key="4">
    <source>
        <dbReference type="ARBA" id="ARBA00022690"/>
    </source>
</evidence>
<dbReference type="SUPFAM" id="SSF56574">
    <property type="entry name" value="Serpins"/>
    <property type="match status" value="1"/>
</dbReference>
<evidence type="ECO:0000256" key="7">
    <source>
        <dbReference type="ARBA" id="ARBA00038828"/>
    </source>
</evidence>
<comment type="subunit">
    <text evidence="7">Forms a complex with the monomeric form of beta-tryptase.</text>
</comment>
<dbReference type="InterPro" id="IPR036186">
    <property type="entry name" value="Serpin_sf"/>
</dbReference>
<evidence type="ECO:0000313" key="10">
    <source>
        <dbReference type="Ensembl" id="ENSNNAP00000024791.1"/>
    </source>
</evidence>
<keyword evidence="6" id="KW-0007">Acetylation</keyword>
<dbReference type="PROSITE" id="PS00284">
    <property type="entry name" value="SERPIN"/>
    <property type="match status" value="1"/>
</dbReference>
<dbReference type="PANTHER" id="PTHR11461">
    <property type="entry name" value="SERINE PROTEASE INHIBITOR, SERPIN"/>
    <property type="match status" value="1"/>
</dbReference>
<evidence type="ECO:0000256" key="5">
    <source>
        <dbReference type="ARBA" id="ARBA00022900"/>
    </source>
</evidence>
<accession>A0A8C6Y5D3</accession>
<comment type="similarity">
    <text evidence="2">Belongs to the serpin family. Ov-serpin subfamily.</text>
</comment>
<evidence type="ECO:0000256" key="3">
    <source>
        <dbReference type="ARBA" id="ARBA00022490"/>
    </source>
</evidence>
<feature type="domain" description="Serpin" evidence="9">
    <location>
        <begin position="72"/>
        <end position="484"/>
    </location>
</feature>
<dbReference type="GO" id="GO:0005615">
    <property type="term" value="C:extracellular space"/>
    <property type="evidence" value="ECO:0007669"/>
    <property type="project" value="InterPro"/>
</dbReference>
<reference evidence="10" key="2">
    <citation type="submission" date="2025-09" db="UniProtKB">
        <authorList>
            <consortium name="Ensembl"/>
        </authorList>
    </citation>
    <scope>IDENTIFICATION</scope>
</reference>
<dbReference type="AlphaFoldDB" id="A0A8C6Y5D3"/>
<evidence type="ECO:0000256" key="2">
    <source>
        <dbReference type="ARBA" id="ARBA00006426"/>
    </source>
</evidence>
<dbReference type="FunFam" id="2.30.39.10:FF:000014">
    <property type="entry name" value="Serpin family B member 9"/>
    <property type="match status" value="1"/>
</dbReference>
<keyword evidence="11" id="KW-1185">Reference proteome</keyword>
<dbReference type="InterPro" id="IPR023796">
    <property type="entry name" value="Serpin_dom"/>
</dbReference>
<keyword evidence="5" id="KW-0722">Serine protease inhibitor</keyword>
<dbReference type="InterPro" id="IPR042185">
    <property type="entry name" value="Serpin_sf_2"/>
</dbReference>
<dbReference type="InterPro" id="IPR000215">
    <property type="entry name" value="Serpin_fam"/>
</dbReference>
<evidence type="ECO:0000256" key="1">
    <source>
        <dbReference type="ARBA" id="ARBA00004496"/>
    </source>
</evidence>
<protein>
    <recommendedName>
        <fullName evidence="8">Serpin B6</fullName>
    </recommendedName>
</protein>
<dbReference type="Gene3D" id="2.30.39.10">
    <property type="entry name" value="Alpha-1-antitrypsin, domain 1"/>
    <property type="match status" value="2"/>
</dbReference>
<dbReference type="Proteomes" id="UP000694559">
    <property type="component" value="Unplaced"/>
</dbReference>
<evidence type="ECO:0000313" key="11">
    <source>
        <dbReference type="Proteomes" id="UP000694559"/>
    </source>
</evidence>
<dbReference type="Ensembl" id="ENSNNAT00000025990.1">
    <property type="protein sequence ID" value="ENSNNAP00000024791.1"/>
    <property type="gene ID" value="ENSNNAG00000016209.1"/>
</dbReference>
<evidence type="ECO:0000256" key="6">
    <source>
        <dbReference type="ARBA" id="ARBA00022990"/>
    </source>
</evidence>
<dbReference type="InterPro" id="IPR023795">
    <property type="entry name" value="Serpin_CS"/>
</dbReference>
<reference evidence="10" key="1">
    <citation type="submission" date="2025-08" db="UniProtKB">
        <authorList>
            <consortium name="Ensembl"/>
        </authorList>
    </citation>
    <scope>IDENTIFICATION</scope>
</reference>
<organism evidence="10 11">
    <name type="scientific">Naja naja</name>
    <name type="common">Indian cobra</name>
    <dbReference type="NCBI Taxonomy" id="35670"/>
    <lineage>
        <taxon>Eukaryota</taxon>
        <taxon>Metazoa</taxon>
        <taxon>Chordata</taxon>
        <taxon>Craniata</taxon>
        <taxon>Vertebrata</taxon>
        <taxon>Euteleostomi</taxon>
        <taxon>Lepidosauria</taxon>
        <taxon>Squamata</taxon>
        <taxon>Bifurcata</taxon>
        <taxon>Unidentata</taxon>
        <taxon>Episquamata</taxon>
        <taxon>Toxicofera</taxon>
        <taxon>Serpentes</taxon>
        <taxon>Colubroidea</taxon>
        <taxon>Elapidae</taxon>
        <taxon>Elapinae</taxon>
        <taxon>Naja</taxon>
    </lineage>
</organism>
<dbReference type="PANTHER" id="PTHR11461:SF204">
    <property type="entry name" value="SERPIN B6"/>
    <property type="match status" value="1"/>
</dbReference>
<name>A0A8C6Y5D3_NAJNA</name>
<keyword evidence="3" id="KW-0963">Cytoplasm</keyword>
<dbReference type="Gene3D" id="3.30.497.10">
    <property type="entry name" value="Antithrombin, subunit I, domain 2"/>
    <property type="match status" value="2"/>
</dbReference>
<dbReference type="GO" id="GO:0005737">
    <property type="term" value="C:cytoplasm"/>
    <property type="evidence" value="ECO:0007669"/>
    <property type="project" value="UniProtKB-SubCell"/>
</dbReference>
<dbReference type="CDD" id="cd19956">
    <property type="entry name" value="serpinB"/>
    <property type="match status" value="1"/>
</dbReference>
<dbReference type="Pfam" id="PF00079">
    <property type="entry name" value="Serpin"/>
    <property type="match status" value="2"/>
</dbReference>
<dbReference type="SMART" id="SM00093">
    <property type="entry name" value="SERPIN"/>
    <property type="match status" value="1"/>
</dbReference>
<evidence type="ECO:0000259" key="9">
    <source>
        <dbReference type="SMART" id="SM00093"/>
    </source>
</evidence>
<dbReference type="GO" id="GO:0004867">
    <property type="term" value="F:serine-type endopeptidase inhibitor activity"/>
    <property type="evidence" value="ECO:0007669"/>
    <property type="project" value="UniProtKB-KW"/>
</dbReference>
<dbReference type="GeneTree" id="ENSGT00940000154835"/>
<sequence>MERHCAWRLLSQTREESTLKMFILLLPGFLAALSAFLSSQTSPVTALAVQNITTSRFENIGSHLEANIRLALNFFKELSANDPSDNLFFSPMSISASLLMVSLGARNNTEAQILKALSVSNDGEVHPRFEKLISNINQTHANYSLSPVNQPFVETSDDFLAAPSVPNNVEVHQRFQELISHINKPHANYSLNLANRLFGEVSYDFLESYLESMQRFYNVGLEKLNFKEASEDSRRHINAWVEEKTSGKIQNLLGPGIIDSVTKLVLVNAIYFKGNWADKFYRDHTAKKPFWINKNESKTVQMMFNNATYNMAHISAYRTSVLELPYVDNKLSMIVLLPDEIADNSTGLEKLEREITYEKLMDWINPEKMFPREIELSFPKFKLEEKYDLKPVLRSMGMTDAFDEGKADFSGMSTNKDLVISEVVHKSFIEVSEEGTEAAAATGLIMIPICEVLGFEFKADHPFLFFIIQRSINGILFFGRYCSP</sequence>
<comment type="subcellular location">
    <subcellularLocation>
        <location evidence="1">Cytoplasm</location>
    </subcellularLocation>
</comment>
<keyword evidence="4" id="KW-0646">Protease inhibitor</keyword>
<dbReference type="InterPro" id="IPR042178">
    <property type="entry name" value="Serpin_sf_1"/>
</dbReference>